<gene>
    <name evidence="2" type="ORF">A2633_01060</name>
</gene>
<comment type="caution">
    <text evidence="2">The sequence shown here is derived from an EMBL/GenBank/DDBJ whole genome shotgun (WGS) entry which is preliminary data.</text>
</comment>
<dbReference type="Proteomes" id="UP000177152">
    <property type="component" value="Unassembled WGS sequence"/>
</dbReference>
<evidence type="ECO:0000313" key="2">
    <source>
        <dbReference type="EMBL" id="OGZ94014.1"/>
    </source>
</evidence>
<keyword evidence="1" id="KW-0472">Membrane</keyword>
<name>A0A1G2K3L7_9BACT</name>
<keyword evidence="1" id="KW-1133">Transmembrane helix</keyword>
<proteinExistence type="predicted"/>
<keyword evidence="1" id="KW-0812">Transmembrane</keyword>
<sequence length="476" mass="51533">MNRDQKNKQSGQLIMQVLVFGAIAIFLIGGLASWANLNMKVSRRSYNREMALQIAEAGIDYYRWHLAHAPNDYTDGTTTPSPYIHNFTDKNGDILGKFTLTIVPPPVGSTVVTIHSSGTVLADPAIARSITTRLAIPSFAKYSVVANAYMRFGAGTEIFGPIHSNNGIHFDGLAHNIITSSLATSTDPDHSGAAEWAVHTHLAPVDPLPPIAIPSRPDVFQAGRQFPVATVDFTGITSDLSQIKANAQANGKYFTPSGALGYHIVLKTDDTYDVYRVNTLVSAPGGCASGGVSGWGTWSIAGGGETFLQNYANPTNGLIFVEDNVWVDGQINTARLTIASGRFPDNPATRTNIIVNKDLLYTNYDGQDVLALIAQNNFTVGLKSSNTFRIDAALIAQNGRAGRFYYNSNCGAEYVRSQLTLYGMIATNQRYGFAYTNGTGYATRIINYDANLLYGPPPSFPLTSAQYSILSWQEDK</sequence>
<accession>A0A1G2K3L7</accession>
<evidence type="ECO:0000313" key="3">
    <source>
        <dbReference type="Proteomes" id="UP000177152"/>
    </source>
</evidence>
<protein>
    <submittedName>
        <fullName evidence="2">Uncharacterized protein</fullName>
    </submittedName>
</protein>
<organism evidence="2 3">
    <name type="scientific">Candidatus Sungbacteria bacterium RIFCSPHIGHO2_01_FULL_47_32</name>
    <dbReference type="NCBI Taxonomy" id="1802264"/>
    <lineage>
        <taxon>Bacteria</taxon>
        <taxon>Candidatus Sungiibacteriota</taxon>
    </lineage>
</organism>
<feature type="transmembrane region" description="Helical" evidence="1">
    <location>
        <begin position="12"/>
        <end position="35"/>
    </location>
</feature>
<dbReference type="EMBL" id="MHQC01000046">
    <property type="protein sequence ID" value="OGZ94014.1"/>
    <property type="molecule type" value="Genomic_DNA"/>
</dbReference>
<evidence type="ECO:0000256" key="1">
    <source>
        <dbReference type="SAM" id="Phobius"/>
    </source>
</evidence>
<reference evidence="2 3" key="1">
    <citation type="journal article" date="2016" name="Nat. Commun.">
        <title>Thousands of microbial genomes shed light on interconnected biogeochemical processes in an aquifer system.</title>
        <authorList>
            <person name="Anantharaman K."/>
            <person name="Brown C.T."/>
            <person name="Hug L.A."/>
            <person name="Sharon I."/>
            <person name="Castelle C.J."/>
            <person name="Probst A.J."/>
            <person name="Thomas B.C."/>
            <person name="Singh A."/>
            <person name="Wilkins M.J."/>
            <person name="Karaoz U."/>
            <person name="Brodie E.L."/>
            <person name="Williams K.H."/>
            <person name="Hubbard S.S."/>
            <person name="Banfield J.F."/>
        </authorList>
    </citation>
    <scope>NUCLEOTIDE SEQUENCE [LARGE SCALE GENOMIC DNA]</scope>
</reference>
<dbReference type="AlphaFoldDB" id="A0A1G2K3L7"/>